<evidence type="ECO:0000313" key="3">
    <source>
        <dbReference type="Proteomes" id="UP001212499"/>
    </source>
</evidence>
<reference evidence="2 3" key="1">
    <citation type="submission" date="2023-01" db="EMBL/GenBank/DDBJ databases">
        <title>Genomes from the Australian National Cyanobacteria Reference Collection.</title>
        <authorList>
            <person name="Willis A."/>
            <person name="Lee E.M.F."/>
        </authorList>
    </citation>
    <scope>NUCLEOTIDE SEQUENCE [LARGE SCALE GENOMIC DNA]</scope>
    <source>
        <strain evidence="2 3">CS-1033</strain>
    </source>
</reference>
<dbReference type="InterPro" id="IPR018673">
    <property type="entry name" value="DUF2141"/>
</dbReference>
<dbReference type="EMBL" id="JAQMUH010000190">
    <property type="protein sequence ID" value="MDB9541300.1"/>
    <property type="molecule type" value="Genomic_DNA"/>
</dbReference>
<gene>
    <name evidence="2" type="ORF">PN457_16815</name>
</gene>
<evidence type="ECO:0000256" key="1">
    <source>
        <dbReference type="SAM" id="SignalP"/>
    </source>
</evidence>
<feature type="chain" id="PRO_5046114872" evidence="1">
    <location>
        <begin position="27"/>
        <end position="151"/>
    </location>
</feature>
<sequence length="151" mass="16222">MINKLGLSLLLLAFIGNPAWTSTASAVLPGKLTVGVDGLRNTQGLVCVTIFANSKGFPNNNDGVVKSKCTKISETSSKITFDNLQPGTYAVAVIHDQNQDQILNVNYLGIPTEGFGFSRNPEVRTSAPKFKDAAFLLAGPNTVIQVQMKYF</sequence>
<name>A0ABT5AVL0_9CYAN</name>
<keyword evidence="3" id="KW-1185">Reference proteome</keyword>
<protein>
    <submittedName>
        <fullName evidence="2">DUF2141 domain-containing protein</fullName>
    </submittedName>
</protein>
<organism evidence="2 3">
    <name type="scientific">Anabaenopsis arnoldii</name>
    <dbReference type="NCBI Taxonomy" id="2152938"/>
    <lineage>
        <taxon>Bacteria</taxon>
        <taxon>Bacillati</taxon>
        <taxon>Cyanobacteriota</taxon>
        <taxon>Cyanophyceae</taxon>
        <taxon>Nostocales</taxon>
        <taxon>Nodulariaceae</taxon>
        <taxon>Anabaenopsis</taxon>
    </lineage>
</organism>
<dbReference type="RefSeq" id="WP_271734710.1">
    <property type="nucleotide sequence ID" value="NZ_JANQDP010000198.1"/>
</dbReference>
<feature type="signal peptide" evidence="1">
    <location>
        <begin position="1"/>
        <end position="26"/>
    </location>
</feature>
<evidence type="ECO:0000313" key="2">
    <source>
        <dbReference type="EMBL" id="MDB9541300.1"/>
    </source>
</evidence>
<keyword evidence="1" id="KW-0732">Signal</keyword>
<proteinExistence type="predicted"/>
<comment type="caution">
    <text evidence="2">The sequence shown here is derived from an EMBL/GenBank/DDBJ whole genome shotgun (WGS) entry which is preliminary data.</text>
</comment>
<dbReference type="Proteomes" id="UP001212499">
    <property type="component" value="Unassembled WGS sequence"/>
</dbReference>
<accession>A0ABT5AVL0</accession>
<dbReference type="Pfam" id="PF09912">
    <property type="entry name" value="DUF2141"/>
    <property type="match status" value="1"/>
</dbReference>